<gene>
    <name evidence="2" type="ORF">C7391_1337</name>
</gene>
<dbReference type="GO" id="GO:0016740">
    <property type="term" value="F:transferase activity"/>
    <property type="evidence" value="ECO:0007669"/>
    <property type="project" value="UniProtKB-KW"/>
</dbReference>
<evidence type="ECO:0000313" key="2">
    <source>
        <dbReference type="EMBL" id="TDQ67786.1"/>
    </source>
</evidence>
<protein>
    <submittedName>
        <fullName evidence="2">ADP-ribosyltransferase exoenzyme</fullName>
    </submittedName>
</protein>
<dbReference type="EMBL" id="SNYS01000010">
    <property type="protein sequence ID" value="TDQ67786.1"/>
    <property type="molecule type" value="Genomic_DNA"/>
</dbReference>
<dbReference type="SUPFAM" id="SSF56399">
    <property type="entry name" value="ADP-ribosylation"/>
    <property type="match status" value="1"/>
</dbReference>
<organism evidence="2 3">
    <name type="scientific">Methanimicrococcus blatticola</name>
    <dbReference type="NCBI Taxonomy" id="91560"/>
    <lineage>
        <taxon>Archaea</taxon>
        <taxon>Methanobacteriati</taxon>
        <taxon>Methanobacteriota</taxon>
        <taxon>Stenosarchaea group</taxon>
        <taxon>Methanomicrobia</taxon>
        <taxon>Methanosarcinales</taxon>
        <taxon>Methanosarcinaceae</taxon>
        <taxon>Methanimicrococcus</taxon>
    </lineage>
</organism>
<dbReference type="GO" id="GO:0005576">
    <property type="term" value="C:extracellular region"/>
    <property type="evidence" value="ECO:0007669"/>
    <property type="project" value="InterPro"/>
</dbReference>
<accession>A0A484F419</accession>
<sequence>MIDSAIEKSHVNVEQNIYRAVQDDDWLLEKYVGGIFCEKAFGSYSLKIENAMSYINPENPIIFRRLLNKNTKALYLDKSEYEILLPRNIENEIITIETVKILDYKTKMYTIEDKRVKK</sequence>
<evidence type="ECO:0000313" key="3">
    <source>
        <dbReference type="Proteomes" id="UP000294855"/>
    </source>
</evidence>
<evidence type="ECO:0000259" key="1">
    <source>
        <dbReference type="Pfam" id="PF03496"/>
    </source>
</evidence>
<dbReference type="Gene3D" id="3.90.176.10">
    <property type="entry name" value="Toxin ADP-ribosyltransferase, Chain A, domain 1"/>
    <property type="match status" value="1"/>
</dbReference>
<feature type="domain" description="ADP ribosyltransferase" evidence="1">
    <location>
        <begin position="2"/>
        <end position="109"/>
    </location>
</feature>
<dbReference type="Proteomes" id="UP000294855">
    <property type="component" value="Unassembled WGS sequence"/>
</dbReference>
<proteinExistence type="predicted"/>
<reference evidence="2 3" key="1">
    <citation type="submission" date="2019-03" db="EMBL/GenBank/DDBJ databases">
        <title>Genomic Encyclopedia of Type Strains, Phase IV (KMG-IV): sequencing the most valuable type-strain genomes for metagenomic binning, comparative biology and taxonomic classification.</title>
        <authorList>
            <person name="Goeker M."/>
        </authorList>
    </citation>
    <scope>NUCLEOTIDE SEQUENCE [LARGE SCALE GENOMIC DNA]</scope>
    <source>
        <strain evidence="2 3">DSM 13328</strain>
    </source>
</reference>
<keyword evidence="2" id="KW-0808">Transferase</keyword>
<dbReference type="InterPro" id="IPR003540">
    <property type="entry name" value="ADP-ribosyltransferase"/>
</dbReference>
<name>A0A484F419_9EURY</name>
<dbReference type="AlphaFoldDB" id="A0A484F419"/>
<dbReference type="Pfam" id="PF03496">
    <property type="entry name" value="ADPrib_exo_Tox"/>
    <property type="match status" value="1"/>
</dbReference>
<keyword evidence="3" id="KW-1185">Reference proteome</keyword>
<dbReference type="PROSITE" id="PS51996">
    <property type="entry name" value="TR_MART"/>
    <property type="match status" value="1"/>
</dbReference>
<comment type="caution">
    <text evidence="2">The sequence shown here is derived from an EMBL/GenBank/DDBJ whole genome shotgun (WGS) entry which is preliminary data.</text>
</comment>